<reference evidence="1 2" key="2">
    <citation type="submission" date="2023-12" db="EMBL/GenBank/DDBJ databases">
        <title>Description of an unclassified Opitutus bacterium of Verrucomicrobiota.</title>
        <authorList>
            <person name="Zhang D.-F."/>
        </authorList>
    </citation>
    <scope>NUCLEOTIDE SEQUENCE [LARGE SCALE GENOMIC DNA]</scope>
    <source>
        <strain evidence="1 2">WL0086</strain>
    </source>
</reference>
<proteinExistence type="predicted"/>
<evidence type="ECO:0008006" key="3">
    <source>
        <dbReference type="Google" id="ProtNLM"/>
    </source>
</evidence>
<gene>
    <name evidence="1" type="ORF">K1X11_004810</name>
</gene>
<keyword evidence="2" id="KW-1185">Reference proteome</keyword>
<accession>A0ABZ1CAV0</accession>
<organism evidence="1 2">
    <name type="scientific">Actomonas aquatica</name>
    <dbReference type="NCBI Taxonomy" id="2866162"/>
    <lineage>
        <taxon>Bacteria</taxon>
        <taxon>Pseudomonadati</taxon>
        <taxon>Verrucomicrobiota</taxon>
        <taxon>Opitutia</taxon>
        <taxon>Opitutales</taxon>
        <taxon>Opitutaceae</taxon>
        <taxon>Actomonas</taxon>
    </lineage>
</organism>
<dbReference type="RefSeq" id="WP_221031814.1">
    <property type="nucleotide sequence ID" value="NZ_CP139781.1"/>
</dbReference>
<name>A0ABZ1CAV0_9BACT</name>
<dbReference type="Proteomes" id="UP000738431">
    <property type="component" value="Chromosome"/>
</dbReference>
<protein>
    <recommendedName>
        <fullName evidence="3">DUF4394 domain-containing protein</fullName>
    </recommendedName>
</protein>
<evidence type="ECO:0000313" key="2">
    <source>
        <dbReference type="Proteomes" id="UP000738431"/>
    </source>
</evidence>
<reference evidence="1 2" key="1">
    <citation type="submission" date="2021-08" db="EMBL/GenBank/DDBJ databases">
        <authorList>
            <person name="Zhang D."/>
            <person name="Zhang A."/>
            <person name="Wang L."/>
        </authorList>
    </citation>
    <scope>NUCLEOTIDE SEQUENCE [LARGE SCALE GENOMIC DNA]</scope>
    <source>
        <strain evidence="1 2">WL0086</strain>
    </source>
</reference>
<sequence length="343" mass="34805">MKAKRARFGFILAFGGLLTGGALVAQSAYTTPIGIMAYRIEGGTPAAPVTTTFSLPLADTPGASGAKVFVANAYDGTVLTATGAGWTDGALALSAFPYDARVLSGSATGTRAAITANTTDTVNLAGRDLAALGLSAGTEGDSLELVPVDTLETLFANDLFDGGASADTADGVTVKHLGAAGGAYYYDTTAEQWVEALAPTTPASDIRLSPEGMVAVTRRGPALTFYVTGRVASTDLNFPVANSGVTYTHVGFPVDKTLGELGLDTAIAGWVSDANPDLADLVGVSVGAGWVYYYHDGSAWRRTVGAASDRGSVVVPAGKPLQILRRGATAGTSSLVLSNPVSS</sequence>
<evidence type="ECO:0000313" key="1">
    <source>
        <dbReference type="EMBL" id="WRQ88714.1"/>
    </source>
</evidence>
<dbReference type="EMBL" id="CP139781">
    <property type="protein sequence ID" value="WRQ88714.1"/>
    <property type="molecule type" value="Genomic_DNA"/>
</dbReference>